<name>A0AAV8U3L7_9ROSI</name>
<evidence type="ECO:0000256" key="2">
    <source>
        <dbReference type="ARBA" id="ARBA00022741"/>
    </source>
</evidence>
<dbReference type="PROSITE" id="PS50011">
    <property type="entry name" value="PROTEIN_KINASE_DOM"/>
    <property type="match status" value="1"/>
</dbReference>
<evidence type="ECO:0000256" key="1">
    <source>
        <dbReference type="ARBA" id="ARBA00022679"/>
    </source>
</evidence>
<dbReference type="PIRSF" id="PIRSF000654">
    <property type="entry name" value="Integrin-linked_kinase"/>
    <property type="match status" value="1"/>
</dbReference>
<dbReference type="InterPro" id="IPR000719">
    <property type="entry name" value="Prot_kinase_dom"/>
</dbReference>
<protein>
    <recommendedName>
        <fullName evidence="7">Protein kinase domain-containing protein</fullName>
    </recommendedName>
</protein>
<keyword evidence="4" id="KW-0067">ATP-binding</keyword>
<dbReference type="InterPro" id="IPR011009">
    <property type="entry name" value="Kinase-like_dom_sf"/>
</dbReference>
<dbReference type="Gene3D" id="1.10.510.10">
    <property type="entry name" value="Transferase(Phosphotransferase) domain 1"/>
    <property type="match status" value="1"/>
</dbReference>
<evidence type="ECO:0000256" key="5">
    <source>
        <dbReference type="ARBA" id="ARBA00047899"/>
    </source>
</evidence>
<feature type="domain" description="Protein kinase" evidence="7">
    <location>
        <begin position="39"/>
        <end position="314"/>
    </location>
</feature>
<comment type="catalytic activity">
    <reaction evidence="5">
        <text>L-threonyl-[protein] + ATP = O-phospho-L-threonyl-[protein] + ADP + H(+)</text>
        <dbReference type="Rhea" id="RHEA:46608"/>
        <dbReference type="Rhea" id="RHEA-COMP:11060"/>
        <dbReference type="Rhea" id="RHEA-COMP:11605"/>
        <dbReference type="ChEBI" id="CHEBI:15378"/>
        <dbReference type="ChEBI" id="CHEBI:30013"/>
        <dbReference type="ChEBI" id="CHEBI:30616"/>
        <dbReference type="ChEBI" id="CHEBI:61977"/>
        <dbReference type="ChEBI" id="CHEBI:456216"/>
        <dbReference type="EC" id="2.7.11.1"/>
    </reaction>
</comment>
<dbReference type="GO" id="GO:0004674">
    <property type="term" value="F:protein serine/threonine kinase activity"/>
    <property type="evidence" value="ECO:0007669"/>
    <property type="project" value="UniProtKB-EC"/>
</dbReference>
<dbReference type="SMART" id="SM00220">
    <property type="entry name" value="S_TKc"/>
    <property type="match status" value="1"/>
</dbReference>
<gene>
    <name evidence="8" type="ORF">K2173_008266</name>
</gene>
<dbReference type="EMBL" id="JAIWQS010000001">
    <property type="protein sequence ID" value="KAJ8773803.1"/>
    <property type="molecule type" value="Genomic_DNA"/>
</dbReference>
<dbReference type="InterPro" id="IPR001245">
    <property type="entry name" value="Ser-Thr/Tyr_kinase_cat_dom"/>
</dbReference>
<keyword evidence="2" id="KW-0547">Nucleotide-binding</keyword>
<dbReference type="Pfam" id="PF07714">
    <property type="entry name" value="PK_Tyr_Ser-Thr"/>
    <property type="match status" value="1"/>
</dbReference>
<dbReference type="GO" id="GO:0005886">
    <property type="term" value="C:plasma membrane"/>
    <property type="evidence" value="ECO:0007669"/>
    <property type="project" value="TreeGrafter"/>
</dbReference>
<dbReference type="GO" id="GO:0005524">
    <property type="term" value="F:ATP binding"/>
    <property type="evidence" value="ECO:0007669"/>
    <property type="project" value="UniProtKB-KW"/>
</dbReference>
<evidence type="ECO:0000313" key="9">
    <source>
        <dbReference type="Proteomes" id="UP001159364"/>
    </source>
</evidence>
<dbReference type="AlphaFoldDB" id="A0AAV8U3L7"/>
<dbReference type="PANTHER" id="PTHR44329">
    <property type="entry name" value="SERINE/THREONINE-PROTEIN KINASE TNNI3K-RELATED"/>
    <property type="match status" value="1"/>
</dbReference>
<keyword evidence="3" id="KW-0418">Kinase</keyword>
<comment type="catalytic activity">
    <reaction evidence="6">
        <text>L-seryl-[protein] + ATP = O-phospho-L-seryl-[protein] + ADP + H(+)</text>
        <dbReference type="Rhea" id="RHEA:17989"/>
        <dbReference type="Rhea" id="RHEA-COMP:9863"/>
        <dbReference type="Rhea" id="RHEA-COMP:11604"/>
        <dbReference type="ChEBI" id="CHEBI:15378"/>
        <dbReference type="ChEBI" id="CHEBI:29999"/>
        <dbReference type="ChEBI" id="CHEBI:30616"/>
        <dbReference type="ChEBI" id="CHEBI:83421"/>
        <dbReference type="ChEBI" id="CHEBI:456216"/>
        <dbReference type="EC" id="2.7.11.1"/>
    </reaction>
</comment>
<evidence type="ECO:0000256" key="6">
    <source>
        <dbReference type="ARBA" id="ARBA00048679"/>
    </source>
</evidence>
<dbReference type="Gene3D" id="3.30.200.20">
    <property type="entry name" value="Phosphorylase Kinase, domain 1"/>
    <property type="match status" value="1"/>
</dbReference>
<evidence type="ECO:0000256" key="3">
    <source>
        <dbReference type="ARBA" id="ARBA00022777"/>
    </source>
</evidence>
<evidence type="ECO:0000313" key="8">
    <source>
        <dbReference type="EMBL" id="KAJ8773803.1"/>
    </source>
</evidence>
<dbReference type="InterPro" id="IPR008271">
    <property type="entry name" value="Ser/Thr_kinase_AS"/>
</dbReference>
<dbReference type="SUPFAM" id="SSF56112">
    <property type="entry name" value="Protein kinase-like (PK-like)"/>
    <property type="match status" value="1"/>
</dbReference>
<evidence type="ECO:0000256" key="4">
    <source>
        <dbReference type="ARBA" id="ARBA00022840"/>
    </source>
</evidence>
<dbReference type="PROSITE" id="PS00108">
    <property type="entry name" value="PROTEIN_KINASE_ST"/>
    <property type="match status" value="1"/>
</dbReference>
<dbReference type="FunFam" id="3.30.200.20:FF:000034">
    <property type="entry name" value="Kinase suppressor of Ras 1"/>
    <property type="match status" value="1"/>
</dbReference>
<keyword evidence="9" id="KW-1185">Reference proteome</keyword>
<dbReference type="Proteomes" id="UP001159364">
    <property type="component" value="Linkage Group LG01"/>
</dbReference>
<comment type="caution">
    <text evidence="8">The sequence shown here is derived from an EMBL/GenBank/DDBJ whole genome shotgun (WGS) entry which is preliminary data.</text>
</comment>
<dbReference type="PRINTS" id="PR00109">
    <property type="entry name" value="TYRKINASE"/>
</dbReference>
<reference evidence="8 9" key="1">
    <citation type="submission" date="2021-09" db="EMBL/GenBank/DDBJ databases">
        <title>Genomic insights and catalytic innovation underlie evolution of tropane alkaloids biosynthesis.</title>
        <authorList>
            <person name="Wang Y.-J."/>
            <person name="Tian T."/>
            <person name="Huang J.-P."/>
            <person name="Huang S.-X."/>
        </authorList>
    </citation>
    <scope>NUCLEOTIDE SEQUENCE [LARGE SCALE GENOMIC DNA]</scope>
    <source>
        <strain evidence="8">KIB-2018</strain>
        <tissue evidence="8">Leaf</tissue>
    </source>
</reference>
<dbReference type="CDD" id="cd13999">
    <property type="entry name" value="STKc_MAP3K-like"/>
    <property type="match status" value="1"/>
</dbReference>
<proteinExistence type="predicted"/>
<dbReference type="InterPro" id="IPR051681">
    <property type="entry name" value="Ser/Thr_Kinases-Pseudokinases"/>
</dbReference>
<dbReference type="PANTHER" id="PTHR44329:SF280">
    <property type="entry name" value="PROTEIN KINASE"/>
    <property type="match status" value="1"/>
</dbReference>
<sequence length="344" mass="38969">MTMDLKSLELLDRHLDNVWNMLHVHERAKEEWEIDPKKLLLNHVIARGTYATVHGALYEGRKVAVKVLDWGQEDIRTKSEIDTLRRAFMQEVSVWNKLDHPNICKFMGAFMGPSGIEINTNNGTLAAHMCGVVTEYCPGGTLKSHLTENLESRLAFSTVMDFALDLARGLVYLHSRNLVHRDLKTENMLLDENQTLKITDFGVARIQATNNSEMTGFTGTLGYMAPEVFESKPYTSKCDVYSFGICLWEMYCCDVPYRNLSFSELTSAVTYKNLRPSIPKCCPKTLATVMKRCWDADPNKRPEMEEVVTMLEAIKPSKGNGMIPLDQRPGCSCFLRTLAKALKL</sequence>
<accession>A0AAV8U3L7</accession>
<evidence type="ECO:0000259" key="7">
    <source>
        <dbReference type="PROSITE" id="PS50011"/>
    </source>
</evidence>
<keyword evidence="1" id="KW-0808">Transferase</keyword>
<organism evidence="8 9">
    <name type="scientific">Erythroxylum novogranatense</name>
    <dbReference type="NCBI Taxonomy" id="1862640"/>
    <lineage>
        <taxon>Eukaryota</taxon>
        <taxon>Viridiplantae</taxon>
        <taxon>Streptophyta</taxon>
        <taxon>Embryophyta</taxon>
        <taxon>Tracheophyta</taxon>
        <taxon>Spermatophyta</taxon>
        <taxon>Magnoliopsida</taxon>
        <taxon>eudicotyledons</taxon>
        <taxon>Gunneridae</taxon>
        <taxon>Pentapetalae</taxon>
        <taxon>rosids</taxon>
        <taxon>fabids</taxon>
        <taxon>Malpighiales</taxon>
        <taxon>Erythroxylaceae</taxon>
        <taxon>Erythroxylum</taxon>
    </lineage>
</organism>